<feature type="domain" description="FAR1" evidence="2">
    <location>
        <begin position="72"/>
        <end position="136"/>
    </location>
</feature>
<dbReference type="Proteomes" id="UP001372338">
    <property type="component" value="Unassembled WGS sequence"/>
</dbReference>
<organism evidence="3 4">
    <name type="scientific">Crotalaria pallida</name>
    <name type="common">Smooth rattlebox</name>
    <name type="synonym">Crotalaria striata</name>
    <dbReference type="NCBI Taxonomy" id="3830"/>
    <lineage>
        <taxon>Eukaryota</taxon>
        <taxon>Viridiplantae</taxon>
        <taxon>Streptophyta</taxon>
        <taxon>Embryophyta</taxon>
        <taxon>Tracheophyta</taxon>
        <taxon>Spermatophyta</taxon>
        <taxon>Magnoliopsida</taxon>
        <taxon>eudicotyledons</taxon>
        <taxon>Gunneridae</taxon>
        <taxon>Pentapetalae</taxon>
        <taxon>rosids</taxon>
        <taxon>fabids</taxon>
        <taxon>Fabales</taxon>
        <taxon>Fabaceae</taxon>
        <taxon>Papilionoideae</taxon>
        <taxon>50 kb inversion clade</taxon>
        <taxon>genistoids sensu lato</taxon>
        <taxon>core genistoids</taxon>
        <taxon>Crotalarieae</taxon>
        <taxon>Crotalaria</taxon>
    </lineage>
</organism>
<evidence type="ECO:0000313" key="4">
    <source>
        <dbReference type="Proteomes" id="UP001372338"/>
    </source>
</evidence>
<reference evidence="3 4" key="1">
    <citation type="submission" date="2024-01" db="EMBL/GenBank/DDBJ databases">
        <title>The genomes of 5 underutilized Papilionoideae crops provide insights into root nodulation and disease resistanc.</title>
        <authorList>
            <person name="Yuan L."/>
        </authorList>
    </citation>
    <scope>NUCLEOTIDE SEQUENCE [LARGE SCALE GENOMIC DNA]</scope>
    <source>
        <strain evidence="3">ZHUSHIDOU_FW_LH</strain>
        <tissue evidence="3">Leaf</tissue>
    </source>
</reference>
<dbReference type="PANTHER" id="PTHR46328:SF27">
    <property type="entry name" value="OS12G0287500 PROTEIN"/>
    <property type="match status" value="1"/>
</dbReference>
<gene>
    <name evidence="3" type="ORF">RIF29_00840</name>
</gene>
<evidence type="ECO:0000313" key="3">
    <source>
        <dbReference type="EMBL" id="KAK7287559.1"/>
    </source>
</evidence>
<dbReference type="EMBL" id="JAYWIO010000001">
    <property type="protein sequence ID" value="KAK7287559.1"/>
    <property type="molecule type" value="Genomic_DNA"/>
</dbReference>
<dbReference type="Pfam" id="PF03101">
    <property type="entry name" value="FAR1"/>
    <property type="match status" value="1"/>
</dbReference>
<dbReference type="InterPro" id="IPR004330">
    <property type="entry name" value="FAR1_DNA_bnd_dom"/>
</dbReference>
<protein>
    <recommendedName>
        <fullName evidence="2">FAR1 domain-containing protein</fullName>
    </recommendedName>
</protein>
<accession>A0AAN9IY34</accession>
<evidence type="ECO:0000256" key="1">
    <source>
        <dbReference type="SAM" id="MobiDB-lite"/>
    </source>
</evidence>
<name>A0AAN9IY34_CROPI</name>
<sequence>MSINGEGGQAMNVEDPQGESTNREYVGQSNNPDVGEEHINGDAYYFDKLDLRIITEADVWKMQFVDNEVAFEFYRRYAKKRGFDVRRNQLKRGKNGNLLWQSFACSNQGFRLAEHVGREDCKRSERKLTRYGCKAMF</sequence>
<evidence type="ECO:0000259" key="2">
    <source>
        <dbReference type="Pfam" id="PF03101"/>
    </source>
</evidence>
<keyword evidence="4" id="KW-1185">Reference proteome</keyword>
<proteinExistence type="predicted"/>
<comment type="caution">
    <text evidence="3">The sequence shown here is derived from an EMBL/GenBank/DDBJ whole genome shotgun (WGS) entry which is preliminary data.</text>
</comment>
<feature type="region of interest" description="Disordered" evidence="1">
    <location>
        <begin position="1"/>
        <end position="37"/>
    </location>
</feature>
<dbReference type="PANTHER" id="PTHR46328">
    <property type="entry name" value="FAR-RED IMPAIRED RESPONSIVE (FAR1) FAMILY PROTEIN-RELATED"/>
    <property type="match status" value="1"/>
</dbReference>
<dbReference type="AlphaFoldDB" id="A0AAN9IY34"/>